<organism evidence="5 6">
    <name type="scientific">Fodinibius salsisoli</name>
    <dbReference type="NCBI Taxonomy" id="2820877"/>
    <lineage>
        <taxon>Bacteria</taxon>
        <taxon>Pseudomonadati</taxon>
        <taxon>Balneolota</taxon>
        <taxon>Balneolia</taxon>
        <taxon>Balneolales</taxon>
        <taxon>Balneolaceae</taxon>
        <taxon>Fodinibius</taxon>
    </lineage>
</organism>
<gene>
    <name evidence="5" type="ORF">J6I44_20625</name>
</gene>
<dbReference type="InterPro" id="IPR047650">
    <property type="entry name" value="Transpos_IS110"/>
</dbReference>
<dbReference type="RefSeq" id="WP_265768144.1">
    <property type="nucleotide sequence ID" value="NZ_JAGGJA010000039.1"/>
</dbReference>
<evidence type="ECO:0000256" key="1">
    <source>
        <dbReference type="SAM" id="Coils"/>
    </source>
</evidence>
<feature type="coiled-coil region" evidence="1">
    <location>
        <begin position="125"/>
        <end position="152"/>
    </location>
</feature>
<dbReference type="InterPro" id="IPR002525">
    <property type="entry name" value="Transp_IS110-like_N"/>
</dbReference>
<dbReference type="EMBL" id="JAGGJA010000039">
    <property type="protein sequence ID" value="MCW9709275.1"/>
    <property type="molecule type" value="Genomic_DNA"/>
</dbReference>
<dbReference type="Proteomes" id="UP001207918">
    <property type="component" value="Unassembled WGS sequence"/>
</dbReference>
<evidence type="ECO:0000313" key="6">
    <source>
        <dbReference type="Proteomes" id="UP001207918"/>
    </source>
</evidence>
<reference evidence="5 6" key="1">
    <citation type="submission" date="2021-03" db="EMBL/GenBank/DDBJ databases">
        <title>Aliifodinibius sp. nov., a new bacterium isolated from saline soil.</title>
        <authorList>
            <person name="Galisteo C."/>
            <person name="De La Haba R."/>
            <person name="Sanchez-Porro C."/>
            <person name="Ventosa A."/>
        </authorList>
    </citation>
    <scope>NUCLEOTIDE SEQUENCE [LARGE SCALE GENOMIC DNA]</scope>
    <source>
        <strain evidence="5 6">1BSP15-2V2</strain>
    </source>
</reference>
<feature type="non-terminal residue" evidence="5">
    <location>
        <position position="1"/>
    </location>
</feature>
<proteinExistence type="predicted"/>
<dbReference type="Pfam" id="PF02371">
    <property type="entry name" value="Transposase_20"/>
    <property type="match status" value="1"/>
</dbReference>
<dbReference type="PANTHER" id="PTHR33055:SF3">
    <property type="entry name" value="PUTATIVE TRANSPOSASE FOR IS117-RELATED"/>
    <property type="match status" value="1"/>
</dbReference>
<feature type="domain" description="Transposase IS116/IS110/IS902 C-terminal" evidence="4">
    <location>
        <begin position="161"/>
        <end position="245"/>
    </location>
</feature>
<keyword evidence="1" id="KW-0175">Coiled coil</keyword>
<evidence type="ECO:0000313" key="5">
    <source>
        <dbReference type="EMBL" id="MCW9709275.1"/>
    </source>
</evidence>
<evidence type="ECO:0000259" key="3">
    <source>
        <dbReference type="Pfam" id="PF01548"/>
    </source>
</evidence>
<name>A0ABT3PTS9_9BACT</name>
<keyword evidence="6" id="KW-1185">Reference proteome</keyword>
<evidence type="ECO:0000256" key="2">
    <source>
        <dbReference type="SAM" id="MobiDB-lite"/>
    </source>
</evidence>
<dbReference type="PANTHER" id="PTHR33055">
    <property type="entry name" value="TRANSPOSASE FOR INSERTION SEQUENCE ELEMENT IS1111A"/>
    <property type="match status" value="1"/>
</dbReference>
<accession>A0ABT3PTS9</accession>
<feature type="compositionally biased region" description="Low complexity" evidence="2">
    <location>
        <begin position="205"/>
        <end position="219"/>
    </location>
</feature>
<dbReference type="Pfam" id="PF01548">
    <property type="entry name" value="DEDD_Tnp_IS110"/>
    <property type="match status" value="1"/>
</dbReference>
<feature type="domain" description="Transposase IS110-like N-terminal" evidence="3">
    <location>
        <begin position="11"/>
        <end position="114"/>
    </location>
</feature>
<evidence type="ECO:0000259" key="4">
    <source>
        <dbReference type="Pfam" id="PF02371"/>
    </source>
</evidence>
<protein>
    <submittedName>
        <fullName evidence="5">Transposase</fullName>
    </submittedName>
</protein>
<sequence length="295" mass="33658">DQWLSAQGCHPGDTIICTEDTGLYGKRLLMALTQAEWSVAVEKTTILDKVGPEHHRKTDGFDARLLAEYADRFSDQLRLTEPPEQSLERMSQLYSERRRLVRQRTATKTKQTQAAQQPCCPELLRETWSRQLQLLGEQITALEARIRQIVEAHAGLSSYFRLLASIPGMGEVTVWLWLIQFYGQTDLNPKKIASRFGVAPHCHRSGSSVRGRTRSSGHGASEMRANMTLAARSASTHYDRFKQYKQRKLDEGKPWPVVRNNLVNKLITISCAIWNSGEFYDPDHTSRFDREKKVA</sequence>
<comment type="caution">
    <text evidence="5">The sequence shown here is derived from an EMBL/GenBank/DDBJ whole genome shotgun (WGS) entry which is preliminary data.</text>
</comment>
<dbReference type="InterPro" id="IPR003346">
    <property type="entry name" value="Transposase_20"/>
</dbReference>
<feature type="region of interest" description="Disordered" evidence="2">
    <location>
        <begin position="201"/>
        <end position="221"/>
    </location>
</feature>